<evidence type="ECO:0000256" key="1">
    <source>
        <dbReference type="SAM" id="MobiDB-lite"/>
    </source>
</evidence>
<dbReference type="AlphaFoldDB" id="A0A915HQ10"/>
<name>A0A915HQ10_ROMCU</name>
<sequence length="201" mass="22476">MEQEKPIVVIIADPPIADTPAAGSKGVVEEEKLMEIVESESETQPNLEKLTEQIKEMKEKIETLEKEKYGKAVIELAKQLENVNTEEEGTSEEPYVEVLSEIGSDDEIPEDNVLPAPPVYAKAGGQNVENITNPEKFAKVMHNKRQAKEKRIAQEENKAQLDKVKSGKFQQPAGDPNDKIKYRRDLGKRGQVLNKALKEGK</sequence>
<feature type="region of interest" description="Disordered" evidence="1">
    <location>
        <begin position="147"/>
        <end position="181"/>
    </location>
</feature>
<keyword evidence="2" id="KW-1185">Reference proteome</keyword>
<dbReference type="WBParaSite" id="nRc.2.0.1.t03596-RA">
    <property type="protein sequence ID" value="nRc.2.0.1.t03596-RA"/>
    <property type="gene ID" value="nRc.2.0.1.g03596"/>
</dbReference>
<organism evidence="2 3">
    <name type="scientific">Romanomermis culicivorax</name>
    <name type="common">Nematode worm</name>
    <dbReference type="NCBI Taxonomy" id="13658"/>
    <lineage>
        <taxon>Eukaryota</taxon>
        <taxon>Metazoa</taxon>
        <taxon>Ecdysozoa</taxon>
        <taxon>Nematoda</taxon>
        <taxon>Enoplea</taxon>
        <taxon>Dorylaimia</taxon>
        <taxon>Mermithida</taxon>
        <taxon>Mermithoidea</taxon>
        <taxon>Mermithidae</taxon>
        <taxon>Romanomermis</taxon>
    </lineage>
</organism>
<dbReference type="Proteomes" id="UP000887565">
    <property type="component" value="Unplaced"/>
</dbReference>
<accession>A0A915HQ10</accession>
<evidence type="ECO:0000313" key="2">
    <source>
        <dbReference type="Proteomes" id="UP000887565"/>
    </source>
</evidence>
<reference evidence="3" key="1">
    <citation type="submission" date="2022-11" db="UniProtKB">
        <authorList>
            <consortium name="WormBaseParasite"/>
        </authorList>
    </citation>
    <scope>IDENTIFICATION</scope>
</reference>
<feature type="compositionally biased region" description="Basic and acidic residues" evidence="1">
    <location>
        <begin position="149"/>
        <end position="165"/>
    </location>
</feature>
<proteinExistence type="predicted"/>
<evidence type="ECO:0000313" key="3">
    <source>
        <dbReference type="WBParaSite" id="nRc.2.0.1.t03596-RA"/>
    </source>
</evidence>
<protein>
    <submittedName>
        <fullName evidence="3">Uncharacterized protein</fullName>
    </submittedName>
</protein>